<organism evidence="1 2">
    <name type="scientific">Tistlia consotensis USBA 355</name>
    <dbReference type="NCBI Taxonomy" id="560819"/>
    <lineage>
        <taxon>Bacteria</taxon>
        <taxon>Pseudomonadati</taxon>
        <taxon>Pseudomonadota</taxon>
        <taxon>Alphaproteobacteria</taxon>
        <taxon>Rhodospirillales</taxon>
        <taxon>Rhodovibrionaceae</taxon>
        <taxon>Tistlia</taxon>
    </lineage>
</organism>
<dbReference type="Proteomes" id="UP000192917">
    <property type="component" value="Unassembled WGS sequence"/>
</dbReference>
<accession>A0A1Y6CHE3</accession>
<dbReference type="EMBL" id="FWZX01000019">
    <property type="protein sequence ID" value="SMF53381.1"/>
    <property type="molecule type" value="Genomic_DNA"/>
</dbReference>
<proteinExistence type="predicted"/>
<protein>
    <submittedName>
        <fullName evidence="1">Uncharacterized protein</fullName>
    </submittedName>
</protein>
<evidence type="ECO:0000313" key="2">
    <source>
        <dbReference type="Proteomes" id="UP000192917"/>
    </source>
</evidence>
<sequence>MRFQGAVIREQGITFAVAIVKQHVIDCRTSARDTINAFAGVFPGLPIVLMAQDSRGRPSYFGRPDIARFLANVPLRAIPWREYTLS</sequence>
<gene>
    <name evidence="1" type="ORF">SAMN05428998_11922</name>
</gene>
<evidence type="ECO:0000313" key="1">
    <source>
        <dbReference type="EMBL" id="SMF53381.1"/>
    </source>
</evidence>
<keyword evidence="2" id="KW-1185">Reference proteome</keyword>
<name>A0A1Y6CHE3_9PROT</name>
<dbReference type="RefSeq" id="WP_085124521.1">
    <property type="nucleotide sequence ID" value="NZ_FWZX01000019.1"/>
</dbReference>
<reference evidence="1 2" key="1">
    <citation type="submission" date="2017-04" db="EMBL/GenBank/DDBJ databases">
        <authorList>
            <person name="Afonso C.L."/>
            <person name="Miller P.J."/>
            <person name="Scott M.A."/>
            <person name="Spackman E."/>
            <person name="Goraichik I."/>
            <person name="Dimitrov K.M."/>
            <person name="Suarez D.L."/>
            <person name="Swayne D.E."/>
        </authorList>
    </citation>
    <scope>NUCLEOTIDE SEQUENCE [LARGE SCALE GENOMIC DNA]</scope>
    <source>
        <strain evidence="1 2">USBA 355</strain>
    </source>
</reference>
<dbReference type="AlphaFoldDB" id="A0A1Y6CHE3"/>